<evidence type="ECO:0000313" key="5">
    <source>
        <dbReference type="Proteomes" id="UP000612893"/>
    </source>
</evidence>
<reference evidence="4" key="1">
    <citation type="submission" date="2020-10" db="EMBL/GenBank/DDBJ databases">
        <title>Ca. Dormibacterota MAGs.</title>
        <authorList>
            <person name="Montgomery K."/>
        </authorList>
    </citation>
    <scope>NUCLEOTIDE SEQUENCE [LARGE SCALE GENOMIC DNA]</scope>
    <source>
        <strain evidence="4">SC8812_S17_10</strain>
    </source>
</reference>
<keyword evidence="1 2" id="KW-0597">Phosphoprotein</keyword>
<dbReference type="Gene3D" id="3.40.50.2300">
    <property type="match status" value="1"/>
</dbReference>
<dbReference type="GO" id="GO:0000160">
    <property type="term" value="P:phosphorelay signal transduction system"/>
    <property type="evidence" value="ECO:0007669"/>
    <property type="project" value="InterPro"/>
</dbReference>
<dbReference type="SMART" id="SM00448">
    <property type="entry name" value="REC"/>
    <property type="match status" value="1"/>
</dbReference>
<evidence type="ECO:0000256" key="1">
    <source>
        <dbReference type="ARBA" id="ARBA00022553"/>
    </source>
</evidence>
<dbReference type="EMBL" id="JAEKNR010000089">
    <property type="protein sequence ID" value="MBJ7598005.1"/>
    <property type="molecule type" value="Genomic_DNA"/>
</dbReference>
<proteinExistence type="predicted"/>
<name>A0A934K969_9BACT</name>
<dbReference type="InterPro" id="IPR011006">
    <property type="entry name" value="CheY-like_superfamily"/>
</dbReference>
<accession>A0A934K969</accession>
<protein>
    <submittedName>
        <fullName evidence="4">Response regulator</fullName>
    </submittedName>
</protein>
<gene>
    <name evidence="4" type="ORF">JF922_07945</name>
</gene>
<feature type="domain" description="Response regulatory" evidence="3">
    <location>
        <begin position="20"/>
        <end position="132"/>
    </location>
</feature>
<dbReference type="PANTHER" id="PTHR44591">
    <property type="entry name" value="STRESS RESPONSE REGULATOR PROTEIN 1"/>
    <property type="match status" value="1"/>
</dbReference>
<dbReference type="Pfam" id="PF00072">
    <property type="entry name" value="Response_reg"/>
    <property type="match status" value="1"/>
</dbReference>
<evidence type="ECO:0000259" key="3">
    <source>
        <dbReference type="PROSITE" id="PS50110"/>
    </source>
</evidence>
<dbReference type="RefSeq" id="WP_350341364.1">
    <property type="nucleotide sequence ID" value="NZ_JAEKNR010000089.1"/>
</dbReference>
<dbReference type="InterPro" id="IPR001789">
    <property type="entry name" value="Sig_transdc_resp-reg_receiver"/>
</dbReference>
<dbReference type="InterPro" id="IPR050595">
    <property type="entry name" value="Bact_response_regulator"/>
</dbReference>
<evidence type="ECO:0000313" key="4">
    <source>
        <dbReference type="EMBL" id="MBJ7598005.1"/>
    </source>
</evidence>
<feature type="modified residue" description="4-aspartylphosphate" evidence="2">
    <location>
        <position position="69"/>
    </location>
</feature>
<organism evidence="4 5">
    <name type="scientific">Candidatus Nephthysia bennettiae</name>
    <dbReference type="NCBI Taxonomy" id="3127016"/>
    <lineage>
        <taxon>Bacteria</taxon>
        <taxon>Bacillati</taxon>
        <taxon>Candidatus Dormiibacterota</taxon>
        <taxon>Candidatus Dormibacteria</taxon>
        <taxon>Candidatus Dormibacterales</taxon>
        <taxon>Candidatus Dormibacteraceae</taxon>
        <taxon>Candidatus Nephthysia</taxon>
    </lineage>
</organism>
<dbReference type="PANTHER" id="PTHR44591:SF23">
    <property type="entry name" value="CHEY SUBFAMILY"/>
    <property type="match status" value="1"/>
</dbReference>
<dbReference type="PROSITE" id="PS50110">
    <property type="entry name" value="RESPONSE_REGULATORY"/>
    <property type="match status" value="1"/>
</dbReference>
<keyword evidence="5" id="KW-1185">Reference proteome</keyword>
<dbReference type="AlphaFoldDB" id="A0A934K969"/>
<dbReference type="SUPFAM" id="SSF52172">
    <property type="entry name" value="CheY-like"/>
    <property type="match status" value="1"/>
</dbReference>
<sequence length="153" mass="16668">MSFAPANQLATVPADVRGSVVLVVDDEPAWRTILETELHMLSYRPLLAIDGMEGISEAVEHDPDVAIIDLALPGLDGWRLLSELRMRGISIPTIFFSVYPMGRSETEHPEVVACVSKLRGTAGLYALLPIAIRTKKHRKRRPGSAPPASHPGP</sequence>
<comment type="caution">
    <text evidence="4">The sequence shown here is derived from an EMBL/GenBank/DDBJ whole genome shotgun (WGS) entry which is preliminary data.</text>
</comment>
<evidence type="ECO:0000256" key="2">
    <source>
        <dbReference type="PROSITE-ProRule" id="PRU00169"/>
    </source>
</evidence>
<dbReference type="Proteomes" id="UP000612893">
    <property type="component" value="Unassembled WGS sequence"/>
</dbReference>